<proteinExistence type="predicted"/>
<name>A0A397UDN9_9GLOM</name>
<accession>A0A397UDN9</accession>
<dbReference type="EMBL" id="QKWP01001976">
    <property type="protein sequence ID" value="RIB05473.1"/>
    <property type="molecule type" value="Genomic_DNA"/>
</dbReference>
<protein>
    <submittedName>
        <fullName evidence="1">Uncharacterized protein</fullName>
    </submittedName>
</protein>
<reference evidence="1 2" key="1">
    <citation type="submission" date="2018-06" db="EMBL/GenBank/DDBJ databases">
        <title>Comparative genomics reveals the genomic features of Rhizophagus irregularis, R. cerebriforme, R. diaphanum and Gigaspora rosea, and their symbiotic lifestyle signature.</title>
        <authorList>
            <person name="Morin E."/>
            <person name="San Clemente H."/>
            <person name="Chen E.C.H."/>
            <person name="De La Providencia I."/>
            <person name="Hainaut M."/>
            <person name="Kuo A."/>
            <person name="Kohler A."/>
            <person name="Murat C."/>
            <person name="Tang N."/>
            <person name="Roy S."/>
            <person name="Loubradou J."/>
            <person name="Henrissat B."/>
            <person name="Grigoriev I.V."/>
            <person name="Corradi N."/>
            <person name="Roux C."/>
            <person name="Martin F.M."/>
        </authorList>
    </citation>
    <scope>NUCLEOTIDE SEQUENCE [LARGE SCALE GENOMIC DNA]</scope>
    <source>
        <strain evidence="1 2">DAOM 194757</strain>
    </source>
</reference>
<comment type="caution">
    <text evidence="1">The sequence shown here is derived from an EMBL/GenBank/DDBJ whole genome shotgun (WGS) entry which is preliminary data.</text>
</comment>
<dbReference type="AlphaFoldDB" id="A0A397UDN9"/>
<sequence length="108" mass="13362">MFLSTKYVEIIEAGNLIQEHWKTKCSKSQDRYARKIQYVYREFRKRTPTNAWLAWLSLPNDNIPEDEKFLKIAMYRRCNPNMVSYFINNKYEEYYISYDWIDRKKIQL</sequence>
<dbReference type="OrthoDB" id="2443106at2759"/>
<evidence type="ECO:0000313" key="1">
    <source>
        <dbReference type="EMBL" id="RIB05473.1"/>
    </source>
</evidence>
<organism evidence="1 2">
    <name type="scientific">Gigaspora rosea</name>
    <dbReference type="NCBI Taxonomy" id="44941"/>
    <lineage>
        <taxon>Eukaryota</taxon>
        <taxon>Fungi</taxon>
        <taxon>Fungi incertae sedis</taxon>
        <taxon>Mucoromycota</taxon>
        <taxon>Glomeromycotina</taxon>
        <taxon>Glomeromycetes</taxon>
        <taxon>Diversisporales</taxon>
        <taxon>Gigasporaceae</taxon>
        <taxon>Gigaspora</taxon>
    </lineage>
</organism>
<keyword evidence="2" id="KW-1185">Reference proteome</keyword>
<gene>
    <name evidence="1" type="ORF">C2G38_2219562</name>
</gene>
<dbReference type="Proteomes" id="UP000266673">
    <property type="component" value="Unassembled WGS sequence"/>
</dbReference>
<evidence type="ECO:0000313" key="2">
    <source>
        <dbReference type="Proteomes" id="UP000266673"/>
    </source>
</evidence>